<sequence>MHLHDFKDLANILGSKLDINTQGSSHWDGLRHFPYQATLQYYNGVTQDIISGPSATEKIGIQTDAAKKTITGRGVLLDWFSWATDNGINIDHFSAHSIPLSELEAVANAQKVQFRSGDILLVRTGWVPAYRALSLEEQAALPQRPVRSSCGIEASKEAIRWHWEHAFAAVVSDTVAYEAWPSPKPWGVSMHEVFLSGWGMPIGESFDLEDLAVKCKETKRWSFLFVSVPLNIPGGVASPPGAVAIF</sequence>
<name>A0ACC3YDY8_COLTU</name>
<evidence type="ECO:0000313" key="1">
    <source>
        <dbReference type="EMBL" id="KAL0930052.1"/>
    </source>
</evidence>
<proteinExistence type="predicted"/>
<keyword evidence="2" id="KW-1185">Reference proteome</keyword>
<comment type="caution">
    <text evidence="1">The sequence shown here is derived from an EMBL/GenBank/DDBJ whole genome shotgun (WGS) entry which is preliminary data.</text>
</comment>
<reference evidence="1 2" key="1">
    <citation type="journal article" date="2020" name="Phytopathology">
        <title>Genome Sequence Resources of Colletotrichum truncatum, C. plurivorum, C. musicola, and C. sojae: Four Species Pathogenic to Soybean (Glycine max).</title>
        <authorList>
            <person name="Rogerio F."/>
            <person name="Boufleur T.R."/>
            <person name="Ciampi-Guillardi M."/>
            <person name="Sukno S.A."/>
            <person name="Thon M.R."/>
            <person name="Massola Junior N.S."/>
            <person name="Baroncelli R."/>
        </authorList>
    </citation>
    <scope>NUCLEOTIDE SEQUENCE [LARGE SCALE GENOMIC DNA]</scope>
    <source>
        <strain evidence="1 2">CMES1059</strain>
    </source>
</reference>
<dbReference type="Proteomes" id="UP000805649">
    <property type="component" value="Unassembled WGS sequence"/>
</dbReference>
<dbReference type="EMBL" id="VUJX02000012">
    <property type="protein sequence ID" value="KAL0930052.1"/>
    <property type="molecule type" value="Genomic_DNA"/>
</dbReference>
<organism evidence="1 2">
    <name type="scientific">Colletotrichum truncatum</name>
    <name type="common">Anthracnose fungus</name>
    <name type="synonym">Colletotrichum capsici</name>
    <dbReference type="NCBI Taxonomy" id="5467"/>
    <lineage>
        <taxon>Eukaryota</taxon>
        <taxon>Fungi</taxon>
        <taxon>Dikarya</taxon>
        <taxon>Ascomycota</taxon>
        <taxon>Pezizomycotina</taxon>
        <taxon>Sordariomycetes</taxon>
        <taxon>Hypocreomycetidae</taxon>
        <taxon>Glomerellales</taxon>
        <taxon>Glomerellaceae</taxon>
        <taxon>Colletotrichum</taxon>
        <taxon>Colletotrichum truncatum species complex</taxon>
    </lineage>
</organism>
<accession>A0ACC3YDY8</accession>
<evidence type="ECO:0000313" key="2">
    <source>
        <dbReference type="Proteomes" id="UP000805649"/>
    </source>
</evidence>
<protein>
    <submittedName>
        <fullName evidence="1">Uncharacterized protein</fullName>
    </submittedName>
</protein>
<gene>
    <name evidence="1" type="ORF">CTRU02_214872</name>
</gene>